<dbReference type="SUPFAM" id="SSF81345">
    <property type="entry name" value="ABC transporter involved in vitamin B12 uptake, BtuC"/>
    <property type="match status" value="1"/>
</dbReference>
<protein>
    <submittedName>
        <fullName evidence="9">Iron compound ABC transporter permease</fullName>
    </submittedName>
</protein>
<keyword evidence="7 8" id="KW-0472">Membrane</keyword>
<dbReference type="Pfam" id="PF01032">
    <property type="entry name" value="FecCD"/>
    <property type="match status" value="1"/>
</dbReference>
<comment type="similarity">
    <text evidence="2">Belongs to the binding-protein-dependent transport system permease family. FecCD subfamily.</text>
</comment>
<gene>
    <name evidence="9" type="ORF">TPE_0066</name>
</gene>
<keyword evidence="3" id="KW-0813">Transport</keyword>
<dbReference type="HOGENOM" id="CLU_013016_0_3_12"/>
<evidence type="ECO:0000256" key="4">
    <source>
        <dbReference type="ARBA" id="ARBA00022475"/>
    </source>
</evidence>
<feature type="transmembrane region" description="Helical" evidence="8">
    <location>
        <begin position="147"/>
        <end position="168"/>
    </location>
</feature>
<evidence type="ECO:0000256" key="3">
    <source>
        <dbReference type="ARBA" id="ARBA00022448"/>
    </source>
</evidence>
<dbReference type="FunFam" id="1.10.3470.10:FF:000001">
    <property type="entry name" value="Vitamin B12 ABC transporter permease BtuC"/>
    <property type="match status" value="1"/>
</dbReference>
<dbReference type="PATRIC" id="fig|1291379.3.peg.67"/>
<accession>S6A7R9</accession>
<dbReference type="KEGG" id="tped:TPE_0066"/>
<organism evidence="9 10">
    <name type="scientific">Treponema pedis str. T A4</name>
    <dbReference type="NCBI Taxonomy" id="1291379"/>
    <lineage>
        <taxon>Bacteria</taxon>
        <taxon>Pseudomonadati</taxon>
        <taxon>Spirochaetota</taxon>
        <taxon>Spirochaetia</taxon>
        <taxon>Spirochaetales</taxon>
        <taxon>Treponemataceae</taxon>
        <taxon>Treponema</taxon>
    </lineage>
</organism>
<keyword evidence="10" id="KW-1185">Reference proteome</keyword>
<name>S6A7R9_9SPIR</name>
<feature type="transmembrane region" description="Helical" evidence="8">
    <location>
        <begin position="306"/>
        <end position="326"/>
    </location>
</feature>
<evidence type="ECO:0000313" key="10">
    <source>
        <dbReference type="Proteomes" id="UP000015620"/>
    </source>
</evidence>
<evidence type="ECO:0000256" key="1">
    <source>
        <dbReference type="ARBA" id="ARBA00004651"/>
    </source>
</evidence>
<reference evidence="9 10" key="1">
    <citation type="journal article" date="2013" name="PLoS ONE">
        <title>Genome-Wide Relatedness of Treponema pedis, from Gingiva and Necrotic Skin Lesions of Pigs, with the Human Oral Pathogen Treponema denticola.</title>
        <authorList>
            <person name="Svartstrom O."/>
            <person name="Mushtaq M."/>
            <person name="Pringle M."/>
            <person name="Segerman B."/>
        </authorList>
    </citation>
    <scope>NUCLEOTIDE SEQUENCE [LARGE SCALE GENOMIC DNA]</scope>
    <source>
        <strain evidence="9">T A4</strain>
    </source>
</reference>
<feature type="transmembrane region" description="Helical" evidence="8">
    <location>
        <begin position="12"/>
        <end position="31"/>
    </location>
</feature>
<evidence type="ECO:0000256" key="2">
    <source>
        <dbReference type="ARBA" id="ARBA00007935"/>
    </source>
</evidence>
<dbReference type="AlphaFoldDB" id="S6A7R9"/>
<dbReference type="RefSeq" id="WP_020963869.1">
    <property type="nucleotide sequence ID" value="NC_022097.1"/>
</dbReference>
<dbReference type="PANTHER" id="PTHR30472:SF68">
    <property type="entry name" value="FERRICHROME TRANSPORT SYSTEM PERMEASE PROTEIN FHUB"/>
    <property type="match status" value="1"/>
</dbReference>
<evidence type="ECO:0000313" key="9">
    <source>
        <dbReference type="EMBL" id="AGT42569.1"/>
    </source>
</evidence>
<dbReference type="InterPro" id="IPR000522">
    <property type="entry name" value="ABC_transptr_permease_BtuC"/>
</dbReference>
<feature type="transmembrane region" description="Helical" evidence="8">
    <location>
        <begin position="277"/>
        <end position="294"/>
    </location>
</feature>
<keyword evidence="6 8" id="KW-1133">Transmembrane helix</keyword>
<feature type="transmembrane region" description="Helical" evidence="8">
    <location>
        <begin position="66"/>
        <end position="87"/>
    </location>
</feature>
<evidence type="ECO:0000256" key="8">
    <source>
        <dbReference type="SAM" id="Phobius"/>
    </source>
</evidence>
<dbReference type="InterPro" id="IPR037294">
    <property type="entry name" value="ABC_BtuC-like"/>
</dbReference>
<dbReference type="GO" id="GO:0033214">
    <property type="term" value="P:siderophore-iron import into cell"/>
    <property type="evidence" value="ECO:0007669"/>
    <property type="project" value="TreeGrafter"/>
</dbReference>
<evidence type="ECO:0000256" key="5">
    <source>
        <dbReference type="ARBA" id="ARBA00022692"/>
    </source>
</evidence>
<dbReference type="GeneID" id="301088817"/>
<sequence>MIAEYRQKKIVIFAFVLAVFFAAAIFAGIYLGSTQIPLSEIKDILFAKKSVSRFAIIILEVRLPRVILALIVGANLAAAGALFQAVIQNPLADPGIIGISAGAKLGLLLALLVFPNFVTAAPLFAFLGAMGAAVTVYLLAWKSGIKTVRLILAGVAVNAFLAGASYLITLLNNDKIQNIMLWLSGSLSGRSINDVKIILPYSIIGLAAAMLSIRPSNLLLFGDEKALSLGLNINTSRLFISFTAAFLAAISTSLAGVIGFVGLVIPHIVRLITGPNYKYVLPFSIVTGGIFLLIADTVARTIASPLELPVGSLMALIGGPFFVYLLRKKKV</sequence>
<dbReference type="PANTHER" id="PTHR30472">
    <property type="entry name" value="FERRIC ENTEROBACTIN TRANSPORT SYSTEM PERMEASE PROTEIN"/>
    <property type="match status" value="1"/>
</dbReference>
<dbReference type="STRING" id="1291379.TPE_0066"/>
<keyword evidence="4" id="KW-1003">Cell membrane</keyword>
<dbReference type="CDD" id="cd06550">
    <property type="entry name" value="TM_ABC_iron-siderophores_like"/>
    <property type="match status" value="1"/>
</dbReference>
<evidence type="ECO:0000256" key="7">
    <source>
        <dbReference type="ARBA" id="ARBA00023136"/>
    </source>
</evidence>
<dbReference type="GO" id="GO:0005886">
    <property type="term" value="C:plasma membrane"/>
    <property type="evidence" value="ECO:0007669"/>
    <property type="project" value="UniProtKB-SubCell"/>
</dbReference>
<feature type="transmembrane region" description="Helical" evidence="8">
    <location>
        <begin position="238"/>
        <end position="265"/>
    </location>
</feature>
<dbReference type="EMBL" id="CP004120">
    <property type="protein sequence ID" value="AGT42569.1"/>
    <property type="molecule type" value="Genomic_DNA"/>
</dbReference>
<dbReference type="Gene3D" id="1.10.3470.10">
    <property type="entry name" value="ABC transporter involved in vitamin B12 uptake, BtuC"/>
    <property type="match status" value="1"/>
</dbReference>
<dbReference type="GO" id="GO:0022857">
    <property type="term" value="F:transmembrane transporter activity"/>
    <property type="evidence" value="ECO:0007669"/>
    <property type="project" value="InterPro"/>
</dbReference>
<comment type="subcellular location">
    <subcellularLocation>
        <location evidence="1">Cell membrane</location>
        <topology evidence="1">Multi-pass membrane protein</topology>
    </subcellularLocation>
</comment>
<proteinExistence type="inferred from homology"/>
<evidence type="ECO:0000256" key="6">
    <source>
        <dbReference type="ARBA" id="ARBA00022989"/>
    </source>
</evidence>
<dbReference type="Proteomes" id="UP000015620">
    <property type="component" value="Chromosome"/>
</dbReference>
<feature type="transmembrane region" description="Helical" evidence="8">
    <location>
        <begin position="120"/>
        <end position="140"/>
    </location>
</feature>
<keyword evidence="5 8" id="KW-0812">Transmembrane</keyword>